<protein>
    <submittedName>
        <fullName evidence="1">Uncharacterized protein</fullName>
    </submittedName>
</protein>
<accession>A0A5D0ULG3</accession>
<organism evidence="1 2">
    <name type="scientific">Actinomadura syzygii</name>
    <dbReference type="NCBI Taxonomy" id="1427538"/>
    <lineage>
        <taxon>Bacteria</taxon>
        <taxon>Bacillati</taxon>
        <taxon>Actinomycetota</taxon>
        <taxon>Actinomycetes</taxon>
        <taxon>Streptosporangiales</taxon>
        <taxon>Thermomonosporaceae</taxon>
        <taxon>Actinomadura</taxon>
    </lineage>
</organism>
<comment type="caution">
    <text evidence="1">The sequence shown here is derived from an EMBL/GenBank/DDBJ whole genome shotgun (WGS) entry which is preliminary data.</text>
</comment>
<evidence type="ECO:0000313" key="1">
    <source>
        <dbReference type="EMBL" id="TYC18463.1"/>
    </source>
</evidence>
<dbReference type="RefSeq" id="WP_148347697.1">
    <property type="nucleotide sequence ID" value="NZ_JBHSBF010000019.1"/>
</dbReference>
<reference evidence="1 2" key="1">
    <citation type="submission" date="2019-08" db="EMBL/GenBank/DDBJ databases">
        <title>Actinomadura sp. nov. CYP1-5 isolated from mountain soil.</title>
        <authorList>
            <person name="Songsumanus A."/>
            <person name="Kuncharoen N."/>
            <person name="Kudo T."/>
            <person name="Yuki M."/>
            <person name="Igarashi Y."/>
            <person name="Tanasupawat S."/>
        </authorList>
    </citation>
    <scope>NUCLEOTIDE SEQUENCE [LARGE SCALE GENOMIC DNA]</scope>
    <source>
        <strain evidence="1 2">GKU157</strain>
    </source>
</reference>
<dbReference type="OrthoDB" id="3359627at2"/>
<gene>
    <name evidence="1" type="ORF">FXF65_01495</name>
</gene>
<dbReference type="AlphaFoldDB" id="A0A5D0ULG3"/>
<proteinExistence type="predicted"/>
<dbReference type="Proteomes" id="UP000322634">
    <property type="component" value="Unassembled WGS sequence"/>
</dbReference>
<name>A0A5D0ULG3_9ACTN</name>
<dbReference type="EMBL" id="VSFF01000001">
    <property type="protein sequence ID" value="TYC18463.1"/>
    <property type="molecule type" value="Genomic_DNA"/>
</dbReference>
<evidence type="ECO:0000313" key="2">
    <source>
        <dbReference type="Proteomes" id="UP000322634"/>
    </source>
</evidence>
<keyword evidence="2" id="KW-1185">Reference proteome</keyword>
<sequence length="212" mass="22705">MLSGRDGPNVTVTAAPAVCDQRSGWIVGDTSAPPPDGALAMRDARKYRRWLDEHGAVPAERSETIVTVNGSGSAAVVIEDIKITVIRRAPPRTGRHMVPKCGGSLPPEKHYAPVALDEFPVGQPASLRQKIGSSSYGKATTRVLGTVPVVKFPFAVTETDYSYVNLVAVADECDCTWKVEVEWLNGERRGIHRPGKTFELSAVAAGSPRSSP</sequence>